<sequence length="97" mass="10261">MARSLSNAKLLSALVADGFSTAINRRGYAAGSQGMVASVARGGSGTRMVKKPGEEGVGSTEKVAWIPDPVTGYYKPENRVDEIDVAELRAVLLNNKH</sequence>
<protein>
    <recommendedName>
        <fullName evidence="3">Indole-3-acetic acid-induced protein ARG2</fullName>
    </recommendedName>
</protein>
<dbReference type="PANTHER" id="PTHR33509">
    <property type="entry name" value="LATE EMBRYOGENIS ABUNDANT PROTEIN 2-RELATED"/>
    <property type="match status" value="1"/>
</dbReference>
<dbReference type="OrthoDB" id="1936089at2759"/>
<reference evidence="1 2" key="1">
    <citation type="submission" date="2019-06" db="EMBL/GenBank/DDBJ databases">
        <title>A chromosomal-level reference genome of Carpinus fangiana (Coryloideae, Betulaceae).</title>
        <authorList>
            <person name="Yang X."/>
            <person name="Wang Z."/>
            <person name="Zhang L."/>
            <person name="Hao G."/>
            <person name="Liu J."/>
            <person name="Yang Y."/>
        </authorList>
    </citation>
    <scope>NUCLEOTIDE SEQUENCE [LARGE SCALE GENOMIC DNA]</scope>
    <source>
        <strain evidence="1">Cfa_2016G</strain>
        <tissue evidence="1">Leaf</tissue>
    </source>
</reference>
<dbReference type="Proteomes" id="UP000327013">
    <property type="component" value="Chromosome 2"/>
</dbReference>
<evidence type="ECO:0000313" key="2">
    <source>
        <dbReference type="Proteomes" id="UP000327013"/>
    </source>
</evidence>
<dbReference type="Pfam" id="PF03242">
    <property type="entry name" value="LEA_3a"/>
    <property type="match status" value="1"/>
</dbReference>
<dbReference type="InterPro" id="IPR004926">
    <property type="entry name" value="LEA_3a"/>
</dbReference>
<proteinExistence type="predicted"/>
<accession>A0A5N6QTK7</accession>
<keyword evidence="2" id="KW-1185">Reference proteome</keyword>
<dbReference type="EMBL" id="CM017322">
    <property type="protein sequence ID" value="KAE8009463.1"/>
    <property type="molecule type" value="Genomic_DNA"/>
</dbReference>
<evidence type="ECO:0008006" key="3">
    <source>
        <dbReference type="Google" id="ProtNLM"/>
    </source>
</evidence>
<dbReference type="GO" id="GO:0005739">
    <property type="term" value="C:mitochondrion"/>
    <property type="evidence" value="ECO:0007669"/>
    <property type="project" value="TreeGrafter"/>
</dbReference>
<dbReference type="AlphaFoldDB" id="A0A5N6QTK7"/>
<gene>
    <name evidence="1" type="ORF">FH972_005900</name>
</gene>
<dbReference type="PANTHER" id="PTHR33509:SF5">
    <property type="entry name" value="PROTEIN SENESCENCE-ASSOCIATED GENE 21, MITOCHONDRIAL"/>
    <property type="match status" value="1"/>
</dbReference>
<dbReference type="GO" id="GO:0006950">
    <property type="term" value="P:response to stress"/>
    <property type="evidence" value="ECO:0007669"/>
    <property type="project" value="TreeGrafter"/>
</dbReference>
<organism evidence="1 2">
    <name type="scientific">Carpinus fangiana</name>
    <dbReference type="NCBI Taxonomy" id="176857"/>
    <lineage>
        <taxon>Eukaryota</taxon>
        <taxon>Viridiplantae</taxon>
        <taxon>Streptophyta</taxon>
        <taxon>Embryophyta</taxon>
        <taxon>Tracheophyta</taxon>
        <taxon>Spermatophyta</taxon>
        <taxon>Magnoliopsida</taxon>
        <taxon>eudicotyledons</taxon>
        <taxon>Gunneridae</taxon>
        <taxon>Pentapetalae</taxon>
        <taxon>rosids</taxon>
        <taxon>fabids</taxon>
        <taxon>Fagales</taxon>
        <taxon>Betulaceae</taxon>
        <taxon>Carpinus</taxon>
    </lineage>
</organism>
<name>A0A5N6QTK7_9ROSI</name>
<evidence type="ECO:0000313" key="1">
    <source>
        <dbReference type="EMBL" id="KAE8009463.1"/>
    </source>
</evidence>